<dbReference type="PANTHER" id="PTHR13929">
    <property type="entry name" value="1,4-DIHYDROXY-2-NAPHTHOATE OCTAPRENYLTRANSFERASE"/>
    <property type="match status" value="1"/>
</dbReference>
<dbReference type="EMBL" id="CAFBQT010000001">
    <property type="protein sequence ID" value="CAB5057514.1"/>
    <property type="molecule type" value="Genomic_DNA"/>
</dbReference>
<evidence type="ECO:0000256" key="4">
    <source>
        <dbReference type="ARBA" id="ARBA00022475"/>
    </source>
</evidence>
<feature type="transmembrane region" description="Helical" evidence="9">
    <location>
        <begin position="213"/>
        <end position="241"/>
    </location>
</feature>
<evidence type="ECO:0000256" key="5">
    <source>
        <dbReference type="ARBA" id="ARBA00022679"/>
    </source>
</evidence>
<comment type="pathway">
    <text evidence="2">Quinol/quinone metabolism; menaquinone biosynthesis.</text>
</comment>
<evidence type="ECO:0000256" key="6">
    <source>
        <dbReference type="ARBA" id="ARBA00022692"/>
    </source>
</evidence>
<evidence type="ECO:0000313" key="18">
    <source>
        <dbReference type="EMBL" id="CAB5057514.1"/>
    </source>
</evidence>
<evidence type="ECO:0000256" key="2">
    <source>
        <dbReference type="ARBA" id="ARBA00004863"/>
    </source>
</evidence>
<evidence type="ECO:0000313" key="14">
    <source>
        <dbReference type="EMBL" id="CAB4796563.1"/>
    </source>
</evidence>
<evidence type="ECO:0000313" key="11">
    <source>
        <dbReference type="EMBL" id="CAB4661749.1"/>
    </source>
</evidence>
<evidence type="ECO:0000313" key="10">
    <source>
        <dbReference type="EMBL" id="CAB4583441.1"/>
    </source>
</evidence>
<feature type="transmembrane region" description="Helical" evidence="9">
    <location>
        <begin position="113"/>
        <end position="130"/>
    </location>
</feature>
<proteinExistence type="inferred from homology"/>
<dbReference type="InterPro" id="IPR004657">
    <property type="entry name" value="MenA"/>
</dbReference>
<dbReference type="Gene3D" id="1.10.357.140">
    <property type="entry name" value="UbiA prenyltransferase"/>
    <property type="match status" value="1"/>
</dbReference>
<evidence type="ECO:0000313" key="16">
    <source>
        <dbReference type="EMBL" id="CAB4970032.1"/>
    </source>
</evidence>
<dbReference type="GO" id="GO:0042371">
    <property type="term" value="P:vitamin K biosynthetic process"/>
    <property type="evidence" value="ECO:0007669"/>
    <property type="project" value="TreeGrafter"/>
</dbReference>
<feature type="transmembrane region" description="Helical" evidence="9">
    <location>
        <begin position="142"/>
        <end position="160"/>
    </location>
</feature>
<protein>
    <submittedName>
        <fullName evidence="13">Unannotated protein</fullName>
    </submittedName>
</protein>
<dbReference type="PANTHER" id="PTHR13929:SF0">
    <property type="entry name" value="UBIA PRENYLTRANSFERASE DOMAIN-CONTAINING PROTEIN 1"/>
    <property type="match status" value="1"/>
</dbReference>
<keyword evidence="6 9" id="KW-0812">Transmembrane</keyword>
<dbReference type="Pfam" id="PF01040">
    <property type="entry name" value="UbiA"/>
    <property type="match status" value="1"/>
</dbReference>
<dbReference type="NCBIfam" id="TIGR00751">
    <property type="entry name" value="menA"/>
    <property type="match status" value="1"/>
</dbReference>
<dbReference type="EMBL" id="CAEZWY010000002">
    <property type="protein sequence ID" value="CAB4661749.1"/>
    <property type="molecule type" value="Genomic_DNA"/>
</dbReference>
<keyword evidence="7 9" id="KW-1133">Transmembrane helix</keyword>
<evidence type="ECO:0000313" key="12">
    <source>
        <dbReference type="EMBL" id="CAB4736027.1"/>
    </source>
</evidence>
<dbReference type="HAMAP" id="MF_01937">
    <property type="entry name" value="MenA_1"/>
    <property type="match status" value="1"/>
</dbReference>
<reference evidence="13" key="1">
    <citation type="submission" date="2020-05" db="EMBL/GenBank/DDBJ databases">
        <authorList>
            <person name="Chiriac C."/>
            <person name="Salcher M."/>
            <person name="Ghai R."/>
            <person name="Kavagutti S V."/>
        </authorList>
    </citation>
    <scope>NUCLEOTIDE SEQUENCE</scope>
</reference>
<dbReference type="InterPro" id="IPR000537">
    <property type="entry name" value="UbiA_prenyltransferase"/>
</dbReference>
<dbReference type="InterPro" id="IPR026046">
    <property type="entry name" value="UBIAD1"/>
</dbReference>
<sequence length="289" mass="30651">MTALNEWVAGARPKTLPAAIAPVLVGTSLAGVTFNPVRALLALTVSLSLQIAVNYANDYSDGIKGIDEDRIGPIRLVGQKLATPKAVKSAAYLFFFIASVSGLILAIQTSLWLILIGAIAILAAWTYTGGPKPYGYSALGEVSVFIFFGLVATAGSYYVQSQDISFASLVLSVPIGALACGILGLNNLRDLEKDKISKKRTLAVILGDRNARIFYVLLLMLAHLASLIATFASPYILFTLVLLPVSGRLSRKVLDGAKGKALIPLLANTGKLQMGFAFFISIALFATSR</sequence>
<keyword evidence="8 9" id="KW-0472">Membrane</keyword>
<dbReference type="InterPro" id="IPR044878">
    <property type="entry name" value="UbiA_sf"/>
</dbReference>
<dbReference type="EMBL" id="CAFBNI010000017">
    <property type="protein sequence ID" value="CAB4940469.1"/>
    <property type="molecule type" value="Genomic_DNA"/>
</dbReference>
<keyword evidence="3" id="KW-0474">Menaquinone biosynthesis</keyword>
<dbReference type="CDD" id="cd13962">
    <property type="entry name" value="PT_UbiA_UBIAD1"/>
    <property type="match status" value="1"/>
</dbReference>
<dbReference type="EMBL" id="CAEZUF010000002">
    <property type="protein sequence ID" value="CAB4583441.1"/>
    <property type="molecule type" value="Genomic_DNA"/>
</dbReference>
<evidence type="ECO:0000256" key="1">
    <source>
        <dbReference type="ARBA" id="ARBA00004141"/>
    </source>
</evidence>
<evidence type="ECO:0000256" key="9">
    <source>
        <dbReference type="SAM" id="Phobius"/>
    </source>
</evidence>
<dbReference type="GO" id="GO:0009234">
    <property type="term" value="P:menaquinone biosynthetic process"/>
    <property type="evidence" value="ECO:0007669"/>
    <property type="project" value="UniProtKB-UniPathway"/>
</dbReference>
<dbReference type="GO" id="GO:0046428">
    <property type="term" value="F:1,4-dihydroxy-2-naphthoate polyprenyltransferase activity"/>
    <property type="evidence" value="ECO:0007669"/>
    <property type="project" value="InterPro"/>
</dbReference>
<evidence type="ECO:0000313" key="17">
    <source>
        <dbReference type="EMBL" id="CAB5005728.1"/>
    </source>
</evidence>
<name>A0A6J6WCD5_9ZZZZ</name>
<evidence type="ECO:0000313" key="15">
    <source>
        <dbReference type="EMBL" id="CAB4940469.1"/>
    </source>
</evidence>
<dbReference type="EMBL" id="CAFBOI010000001">
    <property type="protein sequence ID" value="CAB4970032.1"/>
    <property type="molecule type" value="Genomic_DNA"/>
</dbReference>
<feature type="transmembrane region" description="Helical" evidence="9">
    <location>
        <begin position="90"/>
        <end position="107"/>
    </location>
</feature>
<dbReference type="EMBL" id="CAFAAE010000001">
    <property type="protein sequence ID" value="CAB4782100.1"/>
    <property type="molecule type" value="Genomic_DNA"/>
</dbReference>
<dbReference type="PIRSF" id="PIRSF005355">
    <property type="entry name" value="UBIAD1"/>
    <property type="match status" value="1"/>
</dbReference>
<evidence type="ECO:0000256" key="8">
    <source>
        <dbReference type="ARBA" id="ARBA00023136"/>
    </source>
</evidence>
<comment type="subcellular location">
    <subcellularLocation>
        <location evidence="1">Membrane</location>
        <topology evidence="1">Multi-pass membrane protein</topology>
    </subcellularLocation>
</comment>
<dbReference type="UniPathway" id="UPA00079"/>
<feature type="transmembrane region" description="Helical" evidence="9">
    <location>
        <begin position="166"/>
        <end position="188"/>
    </location>
</feature>
<keyword evidence="5" id="KW-0808">Transferase</keyword>
<keyword evidence="4" id="KW-1003">Cell membrane</keyword>
<evidence type="ECO:0000313" key="13">
    <source>
        <dbReference type="EMBL" id="CAB4782100.1"/>
    </source>
</evidence>
<evidence type="ECO:0000256" key="3">
    <source>
        <dbReference type="ARBA" id="ARBA00022428"/>
    </source>
</evidence>
<feature type="transmembrane region" description="Helical" evidence="9">
    <location>
        <begin position="261"/>
        <end position="286"/>
    </location>
</feature>
<organism evidence="13">
    <name type="scientific">freshwater metagenome</name>
    <dbReference type="NCBI Taxonomy" id="449393"/>
    <lineage>
        <taxon>unclassified sequences</taxon>
        <taxon>metagenomes</taxon>
        <taxon>ecological metagenomes</taxon>
    </lineage>
</organism>
<dbReference type="GO" id="GO:0016020">
    <property type="term" value="C:membrane"/>
    <property type="evidence" value="ECO:0007669"/>
    <property type="project" value="UniProtKB-SubCell"/>
</dbReference>
<gene>
    <name evidence="10" type="ORF">UFOPK1791_00051</name>
    <name evidence="11" type="ORF">UFOPK2312_00038</name>
    <name evidence="12" type="ORF">UFOPK2802_00224</name>
    <name evidence="13" type="ORF">UFOPK2982_00009</name>
    <name evidence="14" type="ORF">UFOPK3083_00064</name>
    <name evidence="15" type="ORF">UFOPK3783_00285</name>
    <name evidence="16" type="ORF">UFOPK3948_00021</name>
    <name evidence="17" type="ORF">UFOPK4113_00002</name>
    <name evidence="18" type="ORF">UFOPK4355_00021</name>
</gene>
<dbReference type="NCBIfam" id="NF004751">
    <property type="entry name" value="PRK06080.1-3"/>
    <property type="match status" value="1"/>
</dbReference>
<dbReference type="EMBL" id="CAFBPL010000001">
    <property type="protein sequence ID" value="CAB5005728.1"/>
    <property type="molecule type" value="Genomic_DNA"/>
</dbReference>
<dbReference type="EMBL" id="CAEZYX010000011">
    <property type="protein sequence ID" value="CAB4736027.1"/>
    <property type="molecule type" value="Genomic_DNA"/>
</dbReference>
<dbReference type="AlphaFoldDB" id="A0A6J6WCD5"/>
<dbReference type="EMBL" id="CAFAAT010000002">
    <property type="protein sequence ID" value="CAB4796563.1"/>
    <property type="molecule type" value="Genomic_DNA"/>
</dbReference>
<accession>A0A6J6WCD5</accession>
<evidence type="ECO:0000256" key="7">
    <source>
        <dbReference type="ARBA" id="ARBA00022989"/>
    </source>
</evidence>